<dbReference type="GO" id="GO:0004930">
    <property type="term" value="F:G protein-coupled receptor activity"/>
    <property type="evidence" value="ECO:0007669"/>
    <property type="project" value="UniProtKB-KW"/>
</dbReference>
<gene>
    <name evidence="9" type="ORF">CAMP_LOCUS13634</name>
</gene>
<dbReference type="PANTHER" id="PTHR47323:SF6">
    <property type="entry name" value="G-PROTEIN COUPLED RECEPTORS FAMILY 1 PROFILE DOMAIN-CONTAINING PROTEIN"/>
    <property type="match status" value="1"/>
</dbReference>
<dbReference type="InterPro" id="IPR000276">
    <property type="entry name" value="GPCR_Rhodpsn"/>
</dbReference>
<dbReference type="GO" id="GO:0016020">
    <property type="term" value="C:membrane"/>
    <property type="evidence" value="ECO:0007669"/>
    <property type="project" value="UniProtKB-SubCell"/>
</dbReference>
<dbReference type="Proteomes" id="UP001152747">
    <property type="component" value="Unassembled WGS sequence"/>
</dbReference>
<comment type="similarity">
    <text evidence="5">Belongs to the G-protein coupled receptor 1 family.</text>
</comment>
<keyword evidence="10" id="KW-1185">Reference proteome</keyword>
<evidence type="ECO:0000256" key="3">
    <source>
        <dbReference type="ARBA" id="ARBA00022989"/>
    </source>
</evidence>
<evidence type="ECO:0000256" key="1">
    <source>
        <dbReference type="ARBA" id="ARBA00004370"/>
    </source>
</evidence>
<reference evidence="9" key="1">
    <citation type="submission" date="2022-11" db="EMBL/GenBank/DDBJ databases">
        <authorList>
            <person name="Kikuchi T."/>
        </authorList>
    </citation>
    <scope>NUCLEOTIDE SEQUENCE</scope>
    <source>
        <strain evidence="9">PS1010</strain>
    </source>
</reference>
<keyword evidence="5" id="KW-0807">Transducer</keyword>
<organism evidence="9 10">
    <name type="scientific">Caenorhabditis angaria</name>
    <dbReference type="NCBI Taxonomy" id="860376"/>
    <lineage>
        <taxon>Eukaryota</taxon>
        <taxon>Metazoa</taxon>
        <taxon>Ecdysozoa</taxon>
        <taxon>Nematoda</taxon>
        <taxon>Chromadorea</taxon>
        <taxon>Rhabditida</taxon>
        <taxon>Rhabditina</taxon>
        <taxon>Rhabditomorpha</taxon>
        <taxon>Rhabditoidea</taxon>
        <taxon>Rhabditidae</taxon>
        <taxon>Peloderinae</taxon>
        <taxon>Caenorhabditis</taxon>
    </lineage>
</organism>
<dbReference type="InterPro" id="IPR017452">
    <property type="entry name" value="GPCR_Rhodpsn_7TM"/>
</dbReference>
<dbReference type="PRINTS" id="PR00237">
    <property type="entry name" value="GPCRRHODOPSN"/>
</dbReference>
<dbReference type="SUPFAM" id="SSF81321">
    <property type="entry name" value="Family A G protein-coupled receptor-like"/>
    <property type="match status" value="1"/>
</dbReference>
<evidence type="ECO:0000256" key="6">
    <source>
        <dbReference type="SAM" id="MobiDB-lite"/>
    </source>
</evidence>
<keyword evidence="3 7" id="KW-1133">Transmembrane helix</keyword>
<dbReference type="EMBL" id="CANHGI010000005">
    <property type="protein sequence ID" value="CAI5450997.1"/>
    <property type="molecule type" value="Genomic_DNA"/>
</dbReference>
<feature type="region of interest" description="Disordered" evidence="6">
    <location>
        <begin position="345"/>
        <end position="368"/>
    </location>
</feature>
<feature type="domain" description="G-protein coupled receptors family 1 profile" evidence="8">
    <location>
        <begin position="24"/>
        <end position="294"/>
    </location>
</feature>
<accession>A0A9P1IVL6</accession>
<evidence type="ECO:0000313" key="10">
    <source>
        <dbReference type="Proteomes" id="UP001152747"/>
    </source>
</evidence>
<dbReference type="PROSITE" id="PS00237">
    <property type="entry name" value="G_PROTEIN_RECEP_F1_1"/>
    <property type="match status" value="1"/>
</dbReference>
<keyword evidence="4 7" id="KW-0472">Membrane</keyword>
<keyword evidence="5" id="KW-0675">Receptor</keyword>
<feature type="transmembrane region" description="Helical" evidence="7">
    <location>
        <begin position="186"/>
        <end position="209"/>
    </location>
</feature>
<keyword evidence="5" id="KW-0297">G-protein coupled receptor</keyword>
<feature type="transmembrane region" description="Helical" evidence="7">
    <location>
        <begin position="12"/>
        <end position="32"/>
    </location>
</feature>
<keyword evidence="2 5" id="KW-0812">Transmembrane</keyword>
<feature type="transmembrane region" description="Helical" evidence="7">
    <location>
        <begin position="279"/>
        <end position="297"/>
    </location>
</feature>
<evidence type="ECO:0000256" key="5">
    <source>
        <dbReference type="RuleBase" id="RU000688"/>
    </source>
</evidence>
<evidence type="ECO:0000259" key="8">
    <source>
        <dbReference type="PROSITE" id="PS50262"/>
    </source>
</evidence>
<comment type="caution">
    <text evidence="9">The sequence shown here is derived from an EMBL/GenBank/DDBJ whole genome shotgun (WGS) entry which is preliminary data.</text>
</comment>
<dbReference type="PROSITE" id="PS50262">
    <property type="entry name" value="G_PROTEIN_RECEP_F1_2"/>
    <property type="match status" value="1"/>
</dbReference>
<dbReference type="PANTHER" id="PTHR47323">
    <property type="entry name" value="FMRFAMIDE PEPTIDE RECEPTOR FAMILY-RELATED"/>
    <property type="match status" value="1"/>
</dbReference>
<dbReference type="Pfam" id="PF00001">
    <property type="entry name" value="7tm_1"/>
    <property type="match status" value="1"/>
</dbReference>
<protein>
    <recommendedName>
        <fullName evidence="8">G-protein coupled receptors family 1 profile domain-containing protein</fullName>
    </recommendedName>
</protein>
<feature type="transmembrane region" description="Helical" evidence="7">
    <location>
        <begin position="126"/>
        <end position="143"/>
    </location>
</feature>
<feature type="transmembrane region" description="Helical" evidence="7">
    <location>
        <begin position="84"/>
        <end position="105"/>
    </location>
</feature>
<feature type="transmembrane region" description="Helical" evidence="7">
    <location>
        <begin position="44"/>
        <end position="64"/>
    </location>
</feature>
<feature type="compositionally biased region" description="Polar residues" evidence="6">
    <location>
        <begin position="347"/>
        <end position="361"/>
    </location>
</feature>
<evidence type="ECO:0000256" key="4">
    <source>
        <dbReference type="ARBA" id="ARBA00023136"/>
    </source>
</evidence>
<name>A0A9P1IVL6_9PELO</name>
<dbReference type="CDD" id="cd14978">
    <property type="entry name" value="7tmA_FMRFamide_R-like"/>
    <property type="match status" value="1"/>
</dbReference>
<dbReference type="AlphaFoldDB" id="A0A9P1IVL6"/>
<dbReference type="InterPro" id="IPR053352">
    <property type="entry name" value="FMRFamide_rcpt"/>
</dbReference>
<evidence type="ECO:0000256" key="2">
    <source>
        <dbReference type="ARBA" id="ARBA00022692"/>
    </source>
</evidence>
<evidence type="ECO:0000256" key="7">
    <source>
        <dbReference type="SAM" id="Phobius"/>
    </source>
</evidence>
<feature type="transmembrane region" description="Helical" evidence="7">
    <location>
        <begin position="238"/>
        <end position="259"/>
    </location>
</feature>
<sequence length="368" mass="42884">MQLQFLQKIFTTFTAIICAFGIPFNLLSFFIYTRPSFRNRSINILLAALSFSDLNCCLLTVPVFANSHLENVLETYLIACSTFYLYPVIIMFQSLSVWLLVSITIDRYLAVCHPFMVNTYCTKNRAFITVAFVMIFSFAYNFVRYWEFSIIKLDQFNRTGKPENYTVVPNDLIITNLRENTTFMLWYQNVATLLSQFLLPLVVLCVLNLKVARTIMKASEQRRELVASVKREHSTAKMMIMVVIVFLVCYTFSFVLNVLEVFSPSIFQSDLGYFLNDVNNILIIINSSSPFYFYYNYSTRFRNQARRLYFLKWCFSQDLNIYDTENATRSNMDTKFKESMVSLKGEASTNPTPTNRLSPQMFTKPCNI</sequence>
<proteinExistence type="inferred from homology"/>
<evidence type="ECO:0000313" key="9">
    <source>
        <dbReference type="EMBL" id="CAI5450997.1"/>
    </source>
</evidence>
<dbReference type="OrthoDB" id="10011262at2759"/>
<comment type="subcellular location">
    <subcellularLocation>
        <location evidence="1">Membrane</location>
    </subcellularLocation>
</comment>
<dbReference type="Gene3D" id="1.20.1070.10">
    <property type="entry name" value="Rhodopsin 7-helix transmembrane proteins"/>
    <property type="match status" value="1"/>
</dbReference>
<dbReference type="SMART" id="SM01381">
    <property type="entry name" value="7TM_GPCR_Srsx"/>
    <property type="match status" value="1"/>
</dbReference>